<evidence type="ECO:0000313" key="2">
    <source>
        <dbReference type="EMBL" id="SFG51736.1"/>
    </source>
</evidence>
<evidence type="ECO:0000256" key="1">
    <source>
        <dbReference type="SAM" id="Phobius"/>
    </source>
</evidence>
<dbReference type="STRING" id="269670.SAMN02982927_01922"/>
<feature type="transmembrane region" description="Helical" evidence="1">
    <location>
        <begin position="68"/>
        <end position="94"/>
    </location>
</feature>
<evidence type="ECO:0000313" key="3">
    <source>
        <dbReference type="Proteomes" id="UP000198752"/>
    </source>
</evidence>
<dbReference type="EMBL" id="FOOY01000012">
    <property type="protein sequence ID" value="SFG51736.1"/>
    <property type="molecule type" value="Genomic_DNA"/>
</dbReference>
<feature type="transmembrane region" description="Helical" evidence="1">
    <location>
        <begin position="12"/>
        <end position="30"/>
    </location>
</feature>
<feature type="transmembrane region" description="Helical" evidence="1">
    <location>
        <begin position="36"/>
        <end position="56"/>
    </location>
</feature>
<dbReference type="InterPro" id="IPR007165">
    <property type="entry name" value="Phage_holin_4_2"/>
</dbReference>
<name>A0A1I2SND6_9BACL</name>
<protein>
    <submittedName>
        <fullName evidence="2">Putative membrane protein</fullName>
    </submittedName>
</protein>
<keyword evidence="3" id="KW-1185">Reference proteome</keyword>
<proteinExistence type="predicted"/>
<dbReference type="Proteomes" id="UP000198752">
    <property type="component" value="Unassembled WGS sequence"/>
</dbReference>
<gene>
    <name evidence="2" type="ORF">SAMN02982927_01922</name>
</gene>
<organism evidence="2 3">
    <name type="scientific">Sporolactobacillus nakayamae</name>
    <dbReference type="NCBI Taxonomy" id="269670"/>
    <lineage>
        <taxon>Bacteria</taxon>
        <taxon>Bacillati</taxon>
        <taxon>Bacillota</taxon>
        <taxon>Bacilli</taxon>
        <taxon>Bacillales</taxon>
        <taxon>Sporolactobacillaceae</taxon>
        <taxon>Sporolactobacillus</taxon>
    </lineage>
</organism>
<keyword evidence="1" id="KW-0472">Membrane</keyword>
<sequence>MTHLFKNWFAKTLLNVIINMVILMTLAGYLHTMVQISGVGAAFAASLILSFLNLFIRPILILLSLPATVLTLGFFIFVINALMLLLTSTIMGTAFQLDGFGSALIVAIIMAICQLIIQNLIIKPLRRD</sequence>
<reference evidence="3" key="1">
    <citation type="submission" date="2016-10" db="EMBL/GenBank/DDBJ databases">
        <authorList>
            <person name="Varghese N."/>
            <person name="Submissions S."/>
        </authorList>
    </citation>
    <scope>NUCLEOTIDE SEQUENCE [LARGE SCALE GENOMIC DNA]</scope>
    <source>
        <strain evidence="3">ATCC 700379</strain>
    </source>
</reference>
<keyword evidence="1" id="KW-0812">Transmembrane</keyword>
<dbReference type="AlphaFoldDB" id="A0A1I2SND6"/>
<accession>A0A1I2SND6</accession>
<keyword evidence="1" id="KW-1133">Transmembrane helix</keyword>
<dbReference type="PANTHER" id="PTHR37309:SF1">
    <property type="entry name" value="SLR0284 PROTEIN"/>
    <property type="match status" value="1"/>
</dbReference>
<dbReference type="PANTHER" id="PTHR37309">
    <property type="entry name" value="SLR0284 PROTEIN"/>
    <property type="match status" value="1"/>
</dbReference>
<dbReference type="Pfam" id="PF04020">
    <property type="entry name" value="Phage_holin_4_2"/>
    <property type="match status" value="1"/>
</dbReference>
<feature type="transmembrane region" description="Helical" evidence="1">
    <location>
        <begin position="100"/>
        <end position="122"/>
    </location>
</feature>